<reference evidence="11 12" key="1">
    <citation type="journal article" date="2014" name="PLoS ONE">
        <title>De novo Genome Assembly of the Fungal Plant Pathogen Pyrenophora semeniperda.</title>
        <authorList>
            <person name="Soliai M.M."/>
            <person name="Meyer S.E."/>
            <person name="Udall J.A."/>
            <person name="Elzinga D.E."/>
            <person name="Hermansen R.A."/>
            <person name="Bodily P.M."/>
            <person name="Hart A.A."/>
            <person name="Coleman C.E."/>
        </authorList>
    </citation>
    <scope>NUCLEOTIDE SEQUENCE [LARGE SCALE GENOMIC DNA]</scope>
    <source>
        <strain evidence="11 12">CCB06</strain>
        <tissue evidence="11">Mycelium</tissue>
    </source>
</reference>
<dbReference type="PROSITE" id="PS52048">
    <property type="entry name" value="UCH_DOMAIN"/>
    <property type="match status" value="1"/>
</dbReference>
<dbReference type="GO" id="GO:0016579">
    <property type="term" value="P:protein deubiquitination"/>
    <property type="evidence" value="ECO:0007669"/>
    <property type="project" value="TreeGrafter"/>
</dbReference>
<evidence type="ECO:0000256" key="9">
    <source>
        <dbReference type="SAM" id="MobiDB-lite"/>
    </source>
</evidence>
<feature type="coiled-coil region" evidence="8">
    <location>
        <begin position="469"/>
        <end position="496"/>
    </location>
</feature>
<dbReference type="GO" id="GO:0005737">
    <property type="term" value="C:cytoplasm"/>
    <property type="evidence" value="ECO:0007669"/>
    <property type="project" value="TreeGrafter"/>
</dbReference>
<dbReference type="InterPro" id="IPR038765">
    <property type="entry name" value="Papain-like_cys_pep_sf"/>
</dbReference>
<feature type="region of interest" description="Disordered" evidence="9">
    <location>
        <begin position="1"/>
        <end position="129"/>
    </location>
</feature>
<dbReference type="OrthoDB" id="1924260at2759"/>
<feature type="active site" description="Proton donor" evidence="7">
    <location>
        <position position="339"/>
    </location>
</feature>
<keyword evidence="8" id="KW-0175">Coiled coil</keyword>
<feature type="compositionally biased region" description="Polar residues" evidence="9">
    <location>
        <begin position="37"/>
        <end position="52"/>
    </location>
</feature>
<sequence>MPSTIMPDQIPPGSGADASAGAGAVANEYTMHEQAKEQASTSDMSANATSDAVSLGAEQTEATSAAESANGSTSPIATSKTASPNARKRGLPEAYIASEPSSKKYKDSPSPSSNRPSTAHRFPSPPDMPATIFDKETWQGFCDIESEPACFSVILREMGVQDVTVREAFLMDQDFILENIPQPIYGFILLFHYREFGNDSQADECPKDVWFANQLPAQNSCATLAMINILMNQSNEAVIGDHLEQFKDFTNDFTPYQRGEAFASFDFVKKIHNSFAKKMDILEGDKHLSYKVKRAERLKIQTVAEKTKPSKRGTKTRRLSDDSVATQDSLEFVENNAHHYIAFVPVGNQVWKLDGLDMQPTCVGSFDTENGETWLGSACDTISALMAAGDDDYGVIAITQSPLRSLRNRAGLTINTITHVDERLDHLSAIGTCPDWRQLVDENEQPPSPRMLGVEGHVAANPIQDGVKAAIAKDDIQQLINRRRQLLSQANDLSASIMMEMQNEAEEDAKATQRRYDSGPVIKKWLEMLAENGFLEENLERFMPGKGKK</sequence>
<evidence type="ECO:0000259" key="10">
    <source>
        <dbReference type="PROSITE" id="PS52048"/>
    </source>
</evidence>
<feature type="active site" description="Nucleophile" evidence="7">
    <location>
        <position position="221"/>
    </location>
</feature>
<dbReference type="EMBL" id="KE747824">
    <property type="protein sequence ID" value="RMZ70318.1"/>
    <property type="molecule type" value="Genomic_DNA"/>
</dbReference>
<feature type="compositionally biased region" description="Polar residues" evidence="9">
    <location>
        <begin position="75"/>
        <end position="84"/>
    </location>
</feature>
<evidence type="ECO:0000256" key="5">
    <source>
        <dbReference type="ARBA" id="ARBA00022801"/>
    </source>
</evidence>
<dbReference type="InterPro" id="IPR036959">
    <property type="entry name" value="Peptidase_C12_UCH_sf"/>
</dbReference>
<evidence type="ECO:0000256" key="3">
    <source>
        <dbReference type="ARBA" id="ARBA00022670"/>
    </source>
</evidence>
<evidence type="ECO:0000256" key="7">
    <source>
        <dbReference type="PROSITE-ProRule" id="PRU01393"/>
    </source>
</evidence>
<feature type="site" description="Important for enzyme activity" evidence="7">
    <location>
        <position position="354"/>
    </location>
</feature>
<dbReference type="InterPro" id="IPR001578">
    <property type="entry name" value="Peptidase_C12_UCH"/>
</dbReference>
<feature type="domain" description="UCH catalytic" evidence="10">
    <location>
        <begin position="140"/>
        <end position="400"/>
    </location>
</feature>
<dbReference type="GO" id="GO:0006511">
    <property type="term" value="P:ubiquitin-dependent protein catabolic process"/>
    <property type="evidence" value="ECO:0007669"/>
    <property type="project" value="UniProtKB-UniRule"/>
</dbReference>
<evidence type="ECO:0000256" key="4">
    <source>
        <dbReference type="ARBA" id="ARBA00022786"/>
    </source>
</evidence>
<proteinExistence type="inferred from homology"/>
<evidence type="ECO:0000313" key="11">
    <source>
        <dbReference type="EMBL" id="RMZ70318.1"/>
    </source>
</evidence>
<dbReference type="AlphaFoldDB" id="A0A3M7M763"/>
<accession>A0A3M7M763</accession>
<organism evidence="11 12">
    <name type="scientific">Pyrenophora seminiperda CCB06</name>
    <dbReference type="NCBI Taxonomy" id="1302712"/>
    <lineage>
        <taxon>Eukaryota</taxon>
        <taxon>Fungi</taxon>
        <taxon>Dikarya</taxon>
        <taxon>Ascomycota</taxon>
        <taxon>Pezizomycotina</taxon>
        <taxon>Dothideomycetes</taxon>
        <taxon>Pleosporomycetidae</taxon>
        <taxon>Pleosporales</taxon>
        <taxon>Pleosporineae</taxon>
        <taxon>Pleosporaceae</taxon>
        <taxon>Pyrenophora</taxon>
    </lineage>
</organism>
<feature type="site" description="Transition state stabilizer" evidence="7">
    <location>
        <position position="214"/>
    </location>
</feature>
<dbReference type="Pfam" id="PF01088">
    <property type="entry name" value="Peptidase_C12"/>
    <property type="match status" value="1"/>
</dbReference>
<name>A0A3M7M763_9PLEO</name>
<evidence type="ECO:0000256" key="6">
    <source>
        <dbReference type="ARBA" id="ARBA00022807"/>
    </source>
</evidence>
<evidence type="ECO:0000256" key="8">
    <source>
        <dbReference type="SAM" id="Coils"/>
    </source>
</evidence>
<keyword evidence="12" id="KW-1185">Reference proteome</keyword>
<dbReference type="Proteomes" id="UP000265663">
    <property type="component" value="Unassembled WGS sequence"/>
</dbReference>
<gene>
    <name evidence="11" type="ORF">GMOD_00000394</name>
</gene>
<dbReference type="PANTHER" id="PTHR10589:SF29">
    <property type="entry name" value="UBIQUITIN CARBOXYL-TERMINAL HYDROLASE"/>
    <property type="match status" value="1"/>
</dbReference>
<keyword evidence="5 7" id="KW-0378">Hydrolase</keyword>
<feature type="compositionally biased region" description="Low complexity" evidence="9">
    <location>
        <begin position="57"/>
        <end position="74"/>
    </location>
</feature>
<evidence type="ECO:0000256" key="2">
    <source>
        <dbReference type="ARBA" id="ARBA00012759"/>
    </source>
</evidence>
<comment type="similarity">
    <text evidence="7">Belongs to the peptidase C12 family.</text>
</comment>
<dbReference type="PANTHER" id="PTHR10589">
    <property type="entry name" value="UBIQUITIN CARBOXYL-TERMINAL HYDROLASE"/>
    <property type="match status" value="1"/>
</dbReference>
<dbReference type="Gene3D" id="3.40.532.10">
    <property type="entry name" value="Peptidase C12, ubiquitin carboxyl-terminal hydrolase"/>
    <property type="match status" value="1"/>
</dbReference>
<dbReference type="SUPFAM" id="SSF54001">
    <property type="entry name" value="Cysteine proteinases"/>
    <property type="match status" value="1"/>
</dbReference>
<comment type="catalytic activity">
    <reaction evidence="1 7">
        <text>Thiol-dependent hydrolysis of ester, thioester, amide, peptide and isopeptide bonds formed by the C-terminal Gly of ubiquitin (a 76-residue protein attached to proteins as an intracellular targeting signal).</text>
        <dbReference type="EC" id="3.4.19.12"/>
    </reaction>
</comment>
<dbReference type="EC" id="3.4.19.12" evidence="2 7"/>
<evidence type="ECO:0000256" key="1">
    <source>
        <dbReference type="ARBA" id="ARBA00000707"/>
    </source>
</evidence>
<feature type="compositionally biased region" description="Low complexity" evidence="9">
    <location>
        <begin position="13"/>
        <end position="26"/>
    </location>
</feature>
<keyword evidence="4 7" id="KW-0833">Ubl conjugation pathway</keyword>
<protein>
    <recommendedName>
        <fullName evidence="2 7">ubiquitinyl hydrolase 1</fullName>
        <ecNumber evidence="2 7">3.4.19.12</ecNumber>
    </recommendedName>
</protein>
<keyword evidence="6 7" id="KW-0788">Thiol protease</keyword>
<keyword evidence="3 7" id="KW-0645">Protease</keyword>
<dbReference type="GO" id="GO:0004843">
    <property type="term" value="F:cysteine-type deubiquitinase activity"/>
    <property type="evidence" value="ECO:0007669"/>
    <property type="project" value="UniProtKB-UniRule"/>
</dbReference>
<dbReference type="FunFam" id="3.40.532.10:FF:000010">
    <property type="entry name" value="Ubiquitin carboxyl-terminal hydrolase"/>
    <property type="match status" value="1"/>
</dbReference>
<evidence type="ECO:0000313" key="12">
    <source>
        <dbReference type="Proteomes" id="UP000265663"/>
    </source>
</evidence>